<keyword evidence="2" id="KW-1185">Reference proteome</keyword>
<accession>A0AA87Z4K9</accession>
<proteinExistence type="predicted"/>
<dbReference type="Proteomes" id="UP001187192">
    <property type="component" value="Unassembled WGS sequence"/>
</dbReference>
<dbReference type="EMBL" id="BTGU01002947">
    <property type="protein sequence ID" value="GMN24105.1"/>
    <property type="molecule type" value="Genomic_DNA"/>
</dbReference>
<dbReference type="AlphaFoldDB" id="A0AA87Z4K9"/>
<evidence type="ECO:0000313" key="1">
    <source>
        <dbReference type="EMBL" id="GMN24105.1"/>
    </source>
</evidence>
<gene>
    <name evidence="1" type="ORF">TIFTF001_043754</name>
</gene>
<name>A0AA87Z4K9_FICCA</name>
<protein>
    <submittedName>
        <fullName evidence="1">Uncharacterized protein</fullName>
    </submittedName>
</protein>
<comment type="caution">
    <text evidence="1">The sequence shown here is derived from an EMBL/GenBank/DDBJ whole genome shotgun (WGS) entry which is preliminary data.</text>
</comment>
<reference evidence="1" key="1">
    <citation type="submission" date="2023-07" db="EMBL/GenBank/DDBJ databases">
        <title>draft genome sequence of fig (Ficus carica).</title>
        <authorList>
            <person name="Takahashi T."/>
            <person name="Nishimura K."/>
        </authorList>
    </citation>
    <scope>NUCLEOTIDE SEQUENCE</scope>
</reference>
<evidence type="ECO:0000313" key="2">
    <source>
        <dbReference type="Proteomes" id="UP001187192"/>
    </source>
</evidence>
<organism evidence="1 2">
    <name type="scientific">Ficus carica</name>
    <name type="common">Common fig</name>
    <dbReference type="NCBI Taxonomy" id="3494"/>
    <lineage>
        <taxon>Eukaryota</taxon>
        <taxon>Viridiplantae</taxon>
        <taxon>Streptophyta</taxon>
        <taxon>Embryophyta</taxon>
        <taxon>Tracheophyta</taxon>
        <taxon>Spermatophyta</taxon>
        <taxon>Magnoliopsida</taxon>
        <taxon>eudicotyledons</taxon>
        <taxon>Gunneridae</taxon>
        <taxon>Pentapetalae</taxon>
        <taxon>rosids</taxon>
        <taxon>fabids</taxon>
        <taxon>Rosales</taxon>
        <taxon>Moraceae</taxon>
        <taxon>Ficeae</taxon>
        <taxon>Ficus</taxon>
    </lineage>
</organism>
<sequence>MSGEMCMRSTVDDNEQLVLYPGIRRGSDDAIFLLFR</sequence>